<dbReference type="PANTHER" id="PTHR12560">
    <property type="entry name" value="LONGEVITY ASSURANCE FACTOR 1 LAG1"/>
    <property type="match status" value="1"/>
</dbReference>
<accession>A0A443R822</accession>
<dbReference type="Proteomes" id="UP000285301">
    <property type="component" value="Unassembled WGS sequence"/>
</dbReference>
<dbReference type="EMBL" id="NCKU01001719">
    <property type="protein sequence ID" value="RWS11413.1"/>
    <property type="molecule type" value="Genomic_DNA"/>
</dbReference>
<comment type="pathway">
    <text evidence="2">Lipid metabolism; sphingolipid metabolism.</text>
</comment>
<evidence type="ECO:0000256" key="5">
    <source>
        <dbReference type="ARBA" id="ARBA00022989"/>
    </source>
</evidence>
<dbReference type="Pfam" id="PF03798">
    <property type="entry name" value="TRAM_LAG1_CLN8"/>
    <property type="match status" value="1"/>
</dbReference>
<evidence type="ECO:0000259" key="9">
    <source>
        <dbReference type="PROSITE" id="PS50922"/>
    </source>
</evidence>
<dbReference type="AlphaFoldDB" id="A0A443R822"/>
<dbReference type="PANTHER" id="PTHR12560:SF0">
    <property type="entry name" value="LD18904P"/>
    <property type="match status" value="1"/>
</dbReference>
<dbReference type="UniPathway" id="UPA00222"/>
<dbReference type="GO" id="GO:0050291">
    <property type="term" value="F:sphingosine N-acyltransferase activity"/>
    <property type="evidence" value="ECO:0007669"/>
    <property type="project" value="InterPro"/>
</dbReference>
<evidence type="ECO:0000256" key="1">
    <source>
        <dbReference type="ARBA" id="ARBA00004141"/>
    </source>
</evidence>
<proteinExistence type="predicted"/>
<evidence type="ECO:0000313" key="10">
    <source>
        <dbReference type="EMBL" id="RWS11413.1"/>
    </source>
</evidence>
<name>A0A443R822_9ACAR</name>
<dbReference type="GO" id="GO:0016020">
    <property type="term" value="C:membrane"/>
    <property type="evidence" value="ECO:0007669"/>
    <property type="project" value="UniProtKB-SubCell"/>
</dbReference>
<dbReference type="STRING" id="1965070.A0A443R822"/>
<comment type="subcellular location">
    <subcellularLocation>
        <location evidence="1">Membrane</location>
        <topology evidence="1">Multi-pass membrane protein</topology>
    </subcellularLocation>
</comment>
<organism evidence="10 11">
    <name type="scientific">Dinothrombium tinctorium</name>
    <dbReference type="NCBI Taxonomy" id="1965070"/>
    <lineage>
        <taxon>Eukaryota</taxon>
        <taxon>Metazoa</taxon>
        <taxon>Ecdysozoa</taxon>
        <taxon>Arthropoda</taxon>
        <taxon>Chelicerata</taxon>
        <taxon>Arachnida</taxon>
        <taxon>Acari</taxon>
        <taxon>Acariformes</taxon>
        <taxon>Trombidiformes</taxon>
        <taxon>Prostigmata</taxon>
        <taxon>Anystina</taxon>
        <taxon>Parasitengona</taxon>
        <taxon>Trombidioidea</taxon>
        <taxon>Trombidiidae</taxon>
        <taxon>Dinothrombium</taxon>
    </lineage>
</organism>
<evidence type="ECO:0000313" key="11">
    <source>
        <dbReference type="Proteomes" id="UP000285301"/>
    </source>
</evidence>
<keyword evidence="6 7" id="KW-0472">Membrane</keyword>
<dbReference type="GO" id="GO:0046513">
    <property type="term" value="P:ceramide biosynthetic process"/>
    <property type="evidence" value="ECO:0007669"/>
    <property type="project" value="InterPro"/>
</dbReference>
<dbReference type="InterPro" id="IPR016439">
    <property type="entry name" value="Lag1/Lac1-like"/>
</dbReference>
<keyword evidence="5 8" id="KW-1133">Transmembrane helix</keyword>
<protein>
    <submittedName>
        <fullName evidence="10">Ceramide synthase 1-like protein</fullName>
    </submittedName>
</protein>
<evidence type="ECO:0000256" key="4">
    <source>
        <dbReference type="ARBA" id="ARBA00022692"/>
    </source>
</evidence>
<reference evidence="10 11" key="1">
    <citation type="journal article" date="2018" name="Gigascience">
        <title>Genomes of trombidid mites reveal novel predicted allergens and laterally-transferred genes associated with secondary metabolism.</title>
        <authorList>
            <person name="Dong X."/>
            <person name="Chaisiri K."/>
            <person name="Xia D."/>
            <person name="Armstrong S.D."/>
            <person name="Fang Y."/>
            <person name="Donnelly M.J."/>
            <person name="Kadowaki T."/>
            <person name="McGarry J.W."/>
            <person name="Darby A.C."/>
            <person name="Makepeace B.L."/>
        </authorList>
    </citation>
    <scope>NUCLEOTIDE SEQUENCE [LARGE SCALE GENOMIC DNA]</scope>
    <source>
        <strain evidence="10">UoL-WK</strain>
    </source>
</reference>
<sequence length="139" mass="16684">MIQLSYYVFCVYALLFLDEKRKDFSAMLIHHCVTIMLIVFSYAVRQWKIGLLTMFVHDICDLFLDASKFLYNLKQDKDGNVYSKFDKCATIIAILFPFSWFDNDRCTYLHAEKRFLFYIHILRILWSSYNISSRLLLVF</sequence>
<feature type="domain" description="TLC" evidence="9">
    <location>
        <begin position="1"/>
        <end position="139"/>
    </location>
</feature>
<gene>
    <name evidence="10" type="ORF">B4U79_05809</name>
</gene>
<feature type="non-terminal residue" evidence="10">
    <location>
        <position position="139"/>
    </location>
</feature>
<dbReference type="OrthoDB" id="6500709at2759"/>
<comment type="caution">
    <text evidence="10">The sequence shown here is derived from an EMBL/GenBank/DDBJ whole genome shotgun (WGS) entry which is preliminary data.</text>
</comment>
<evidence type="ECO:0000256" key="6">
    <source>
        <dbReference type="ARBA" id="ARBA00023136"/>
    </source>
</evidence>
<keyword evidence="4 7" id="KW-0812">Transmembrane</keyword>
<evidence type="ECO:0000256" key="2">
    <source>
        <dbReference type="ARBA" id="ARBA00004760"/>
    </source>
</evidence>
<keyword evidence="11" id="KW-1185">Reference proteome</keyword>
<dbReference type="PROSITE" id="PS50922">
    <property type="entry name" value="TLC"/>
    <property type="match status" value="1"/>
</dbReference>
<feature type="transmembrane region" description="Helical" evidence="8">
    <location>
        <begin position="24"/>
        <end position="44"/>
    </location>
</feature>
<evidence type="ECO:0000256" key="7">
    <source>
        <dbReference type="PROSITE-ProRule" id="PRU00205"/>
    </source>
</evidence>
<evidence type="ECO:0000256" key="3">
    <source>
        <dbReference type="ARBA" id="ARBA00004991"/>
    </source>
</evidence>
<dbReference type="InterPro" id="IPR006634">
    <property type="entry name" value="TLC-dom"/>
</dbReference>
<evidence type="ECO:0000256" key="8">
    <source>
        <dbReference type="SAM" id="Phobius"/>
    </source>
</evidence>
<comment type="pathway">
    <text evidence="3">Sphingolipid metabolism.</text>
</comment>